<keyword evidence="1 6" id="KW-0378">Hydrolase</keyword>
<evidence type="ECO:0000256" key="2">
    <source>
        <dbReference type="ARBA" id="ARBA00035119"/>
    </source>
</evidence>
<comment type="catalytic activity">
    <reaction evidence="5 6">
        <text>queuosine 5'-phosphate + H2O = queuine + D-ribose 5-phosphate</text>
        <dbReference type="Rhea" id="RHEA:75387"/>
        <dbReference type="ChEBI" id="CHEBI:15377"/>
        <dbReference type="ChEBI" id="CHEBI:17433"/>
        <dbReference type="ChEBI" id="CHEBI:78346"/>
        <dbReference type="ChEBI" id="CHEBI:194371"/>
    </reaction>
    <physiologicalReaction direction="left-to-right" evidence="5 6">
        <dbReference type="Rhea" id="RHEA:75388"/>
    </physiologicalReaction>
</comment>
<name>A0A1X0P849_9TRYP</name>
<comment type="similarity">
    <text evidence="2 6">Belongs to the QNG1 protein family.</text>
</comment>
<evidence type="ECO:0000256" key="6">
    <source>
        <dbReference type="RuleBase" id="RU365002"/>
    </source>
</evidence>
<dbReference type="VEuPathDB" id="TriTrypDB:TM35_000023410"/>
<evidence type="ECO:0000313" key="8">
    <source>
        <dbReference type="Proteomes" id="UP000192257"/>
    </source>
</evidence>
<evidence type="ECO:0000256" key="4">
    <source>
        <dbReference type="ARBA" id="ARBA00035393"/>
    </source>
</evidence>
<comment type="caution">
    <text evidence="7">The sequence shown here is derived from an EMBL/GenBank/DDBJ whole genome shotgun (WGS) entry which is preliminary data.</text>
</comment>
<organism evidence="7 8">
    <name type="scientific">Trypanosoma theileri</name>
    <dbReference type="NCBI Taxonomy" id="67003"/>
    <lineage>
        <taxon>Eukaryota</taxon>
        <taxon>Discoba</taxon>
        <taxon>Euglenozoa</taxon>
        <taxon>Kinetoplastea</taxon>
        <taxon>Metakinetoplastina</taxon>
        <taxon>Trypanosomatida</taxon>
        <taxon>Trypanosomatidae</taxon>
        <taxon>Trypanosoma</taxon>
    </lineage>
</organism>
<accession>A0A1X0P849</accession>
<dbReference type="OrthoDB" id="416777at2759"/>
<sequence length="435" mass="49616">MKGGTVKSFLRDPIRQDVLNCVAPYVSVKNVTECVEQLYFKNLLNTYLSEFHKEKITSSHWLSTVPMNLRGNLEEVVNYLGMLIAIDFRHWGERGANDMYGETQTPVGSRVADFCGFYVTMPVGEEDAHAEKGVGVGGGRLLRGSAAMVYLLRRAVEEEGVYWHRPEVLLLRDLKEEEEKEKRRETLRYSCFLGHAGDEAETPMWMPATHTRIGILVDIAHELQQQGDSFYGIWCRSQGYLYHPDTPSRGFLAQLIHLHPRYKDICILQRGNTNNSETIIEVPVLKLAQLTALAIDDVITHMCDSIVQSQKYDFPIPEFGAFHDRDKLTVCCDYQIPKALRLLGMIEYNTYLANLVDEGILLAPGGIEETSIRVAALVASEMLLEYLQNKMRTVQGEENRSVKWDSPMVDHLLWWIGRHHADPSVRHHLCSTIMY</sequence>
<evidence type="ECO:0000256" key="3">
    <source>
        <dbReference type="ARBA" id="ARBA00035306"/>
    </source>
</evidence>
<dbReference type="PANTHER" id="PTHR21314:SF0">
    <property type="entry name" value="QUEUOSINE 5'-PHOSPHATE N-GLYCOSYLASE_HYDROLASE"/>
    <property type="match status" value="1"/>
</dbReference>
<dbReference type="GO" id="GO:0016787">
    <property type="term" value="F:hydrolase activity"/>
    <property type="evidence" value="ECO:0007669"/>
    <property type="project" value="UniProtKB-KW"/>
</dbReference>
<proteinExistence type="inferred from homology"/>
<dbReference type="STRING" id="67003.A0A1X0P849"/>
<dbReference type="Proteomes" id="UP000192257">
    <property type="component" value="Unassembled WGS sequence"/>
</dbReference>
<dbReference type="AlphaFoldDB" id="A0A1X0P849"/>
<dbReference type="PANTHER" id="PTHR21314">
    <property type="entry name" value="QUEUOSINE 5'-PHOSPHATE N-GLYCOSYLASE_HYDROLASE-RELATED"/>
    <property type="match status" value="1"/>
</dbReference>
<evidence type="ECO:0000313" key="7">
    <source>
        <dbReference type="EMBL" id="ORC93015.1"/>
    </source>
</evidence>
<comment type="function">
    <text evidence="6">Catalyzes the hydrolysis of queuosine 5'-phosphate, releasing the nucleobase queuine (q). Is required for salvage of queuine from exogenous queuosine (Q) that is imported and then converted to queuosine 5'-phosphate intracellularly.</text>
</comment>
<evidence type="ECO:0000256" key="1">
    <source>
        <dbReference type="ARBA" id="ARBA00022801"/>
    </source>
</evidence>
<dbReference type="GeneID" id="39981439"/>
<reference evidence="7 8" key="1">
    <citation type="submission" date="2017-03" db="EMBL/GenBank/DDBJ databases">
        <title>An alternative strategy for trypanosome survival in the mammalian bloodstream revealed through genome and transcriptome analysis of the ubiquitous bovine parasite Trypanosoma (Megatrypanum) theileri.</title>
        <authorList>
            <person name="Kelly S."/>
            <person name="Ivens A."/>
            <person name="Mott A."/>
            <person name="O'Neill E."/>
            <person name="Emms D."/>
            <person name="Macleod O."/>
            <person name="Voorheis P."/>
            <person name="Matthews J."/>
            <person name="Matthews K."/>
            <person name="Carrington M."/>
        </authorList>
    </citation>
    <scope>NUCLEOTIDE SEQUENCE [LARGE SCALE GENOMIC DNA]</scope>
    <source>
        <strain evidence="7">Edinburgh</strain>
    </source>
</reference>
<dbReference type="InterPro" id="IPR019438">
    <property type="entry name" value="Q_salvage"/>
</dbReference>
<evidence type="ECO:0000256" key="5">
    <source>
        <dbReference type="ARBA" id="ARBA00048204"/>
    </source>
</evidence>
<dbReference type="Pfam" id="PF10343">
    <property type="entry name" value="Q_salvage"/>
    <property type="match status" value="1"/>
</dbReference>
<dbReference type="EMBL" id="NBCO01000002">
    <property type="protein sequence ID" value="ORC93015.1"/>
    <property type="molecule type" value="Genomic_DNA"/>
</dbReference>
<protein>
    <recommendedName>
        <fullName evidence="3 6">Queuosine 5'-phosphate N-glycosylase/hydrolase</fullName>
        <ecNumber evidence="6">3.2.2.-</ecNumber>
    </recommendedName>
    <alternativeName>
        <fullName evidence="4 6">Queuosine-nucleotide N-glycosylase/hydrolase</fullName>
    </alternativeName>
</protein>
<dbReference type="RefSeq" id="XP_028887081.1">
    <property type="nucleotide sequence ID" value="XM_029021659.1"/>
</dbReference>
<dbReference type="GO" id="GO:0006400">
    <property type="term" value="P:tRNA modification"/>
    <property type="evidence" value="ECO:0007669"/>
    <property type="project" value="TreeGrafter"/>
</dbReference>
<dbReference type="EC" id="3.2.2.-" evidence="6"/>
<keyword evidence="8" id="KW-1185">Reference proteome</keyword>
<gene>
    <name evidence="7" type="ORF">TM35_000023410</name>
</gene>